<organism evidence="2 3">
    <name type="scientific">Paenibacillus radicis</name>
    <name type="common">ex Xue et al. 2023</name>
    <dbReference type="NCBI Taxonomy" id="2972489"/>
    <lineage>
        <taxon>Bacteria</taxon>
        <taxon>Bacillati</taxon>
        <taxon>Bacillota</taxon>
        <taxon>Bacilli</taxon>
        <taxon>Bacillales</taxon>
        <taxon>Paenibacillaceae</taxon>
        <taxon>Paenibacillus</taxon>
    </lineage>
</organism>
<dbReference type="RefSeq" id="WP_258214074.1">
    <property type="nucleotide sequence ID" value="NZ_JANQBD010000010.1"/>
</dbReference>
<dbReference type="InterPro" id="IPR036291">
    <property type="entry name" value="NAD(P)-bd_dom_sf"/>
</dbReference>
<evidence type="ECO:0000313" key="3">
    <source>
        <dbReference type="Proteomes" id="UP001300012"/>
    </source>
</evidence>
<gene>
    <name evidence="2" type="ORF">NV381_14845</name>
</gene>
<reference evidence="2 3" key="1">
    <citation type="submission" date="2022-08" db="EMBL/GenBank/DDBJ databases">
        <title>Paenibacillus endoradicis sp. nov., Paenibacillus radicibacter sp. nov and Paenibacillus pararadicis sp. nov., three cold-adapted plant growth-promoting bacteria isolated from root of Larix gmelinii in Great Khingan.</title>
        <authorList>
            <person name="Xue H."/>
        </authorList>
    </citation>
    <scope>NUCLEOTIDE SEQUENCE [LARGE SCALE GENOMIC DNA]</scope>
    <source>
        <strain evidence="2 3">N5-1-1-5</strain>
    </source>
</reference>
<dbReference type="PANTHER" id="PTHR45458">
    <property type="entry name" value="SHORT-CHAIN DEHYDROGENASE/REDUCTASE SDR"/>
    <property type="match status" value="1"/>
</dbReference>
<dbReference type="InterPro" id="IPR052184">
    <property type="entry name" value="SDR_enzymes"/>
</dbReference>
<accession>A0ABT1YH26</accession>
<dbReference type="InterPro" id="IPR002347">
    <property type="entry name" value="SDR_fam"/>
</dbReference>
<dbReference type="Pfam" id="PF00106">
    <property type="entry name" value="adh_short"/>
    <property type="match status" value="1"/>
</dbReference>
<dbReference type="PANTHER" id="PTHR45458:SF2">
    <property type="entry name" value="OXIDOREDUCTASE, SHORT CHAIN DEHYDROGENASE_REDUCTASE FAMILY SUPERFAMILY (AFU_ORTHOLOGUE AFUA_3G13450)"/>
    <property type="match status" value="1"/>
</dbReference>
<evidence type="ECO:0000313" key="2">
    <source>
        <dbReference type="EMBL" id="MCR8632481.1"/>
    </source>
</evidence>
<dbReference type="Proteomes" id="UP001300012">
    <property type="component" value="Unassembled WGS sequence"/>
</dbReference>
<dbReference type="PRINTS" id="PR00080">
    <property type="entry name" value="SDRFAMILY"/>
</dbReference>
<proteinExistence type="inferred from homology"/>
<comment type="similarity">
    <text evidence="1">Belongs to the short-chain dehydrogenases/reductases (SDR) family.</text>
</comment>
<sequence>MSETVLITGAGRGLGYELARIFYAHQYRVFPLVRTQTAAEELLMEMPYCHPIIADVGEDDCIDSIRTVVGDLTDTVDILINNAGIPGIAYQFSEVTTQEVGELFNVHCLGVIRTVKAVSNYLEQSANPRIINISSRLGSLAMTASGEFNEGGFSYSYRIAKAAQNMLSLCLDQELRKKGIHVSSIHPGKMYTSCASHDANLEPHEAAGSIFAWCQSACSSNTGQFLEPGTGNMPFPW</sequence>
<comment type="caution">
    <text evidence="2">The sequence shown here is derived from an EMBL/GenBank/DDBJ whole genome shotgun (WGS) entry which is preliminary data.</text>
</comment>
<keyword evidence="3" id="KW-1185">Reference proteome</keyword>
<dbReference type="SUPFAM" id="SSF51735">
    <property type="entry name" value="NAD(P)-binding Rossmann-fold domains"/>
    <property type="match status" value="1"/>
</dbReference>
<dbReference type="Gene3D" id="3.40.50.720">
    <property type="entry name" value="NAD(P)-binding Rossmann-like Domain"/>
    <property type="match status" value="1"/>
</dbReference>
<name>A0ABT1YH26_9BACL</name>
<dbReference type="PRINTS" id="PR00081">
    <property type="entry name" value="GDHRDH"/>
</dbReference>
<protein>
    <submittedName>
        <fullName evidence="2">SDR family NAD(P)-dependent oxidoreductase</fullName>
    </submittedName>
</protein>
<dbReference type="EMBL" id="JANQBD010000010">
    <property type="protein sequence ID" value="MCR8632481.1"/>
    <property type="molecule type" value="Genomic_DNA"/>
</dbReference>
<evidence type="ECO:0000256" key="1">
    <source>
        <dbReference type="RuleBase" id="RU000363"/>
    </source>
</evidence>